<evidence type="ECO:0000259" key="1">
    <source>
        <dbReference type="Pfam" id="PF00248"/>
    </source>
</evidence>
<dbReference type="EMBL" id="JABVED010000001">
    <property type="protein sequence ID" value="MBC6445665.1"/>
    <property type="molecule type" value="Genomic_DNA"/>
</dbReference>
<dbReference type="CDD" id="cd19162">
    <property type="entry name" value="AKR_FDH"/>
    <property type="match status" value="1"/>
</dbReference>
<dbReference type="RefSeq" id="WP_187217736.1">
    <property type="nucleotide sequence ID" value="NZ_JABVED010000001.1"/>
</dbReference>
<dbReference type="InterPro" id="IPR023210">
    <property type="entry name" value="NADP_OxRdtase_dom"/>
</dbReference>
<evidence type="ECO:0000313" key="3">
    <source>
        <dbReference type="Proteomes" id="UP000734823"/>
    </source>
</evidence>
<dbReference type="InterPro" id="IPR044477">
    <property type="entry name" value="FDH-like"/>
</dbReference>
<organism evidence="2 3">
    <name type="scientific">Actinokineospora xionganensis</name>
    <dbReference type="NCBI Taxonomy" id="2684470"/>
    <lineage>
        <taxon>Bacteria</taxon>
        <taxon>Bacillati</taxon>
        <taxon>Actinomycetota</taxon>
        <taxon>Actinomycetes</taxon>
        <taxon>Pseudonocardiales</taxon>
        <taxon>Pseudonocardiaceae</taxon>
        <taxon>Actinokineospora</taxon>
    </lineage>
</organism>
<dbReference type="Pfam" id="PF00248">
    <property type="entry name" value="Aldo_ket_red"/>
    <property type="match status" value="1"/>
</dbReference>
<dbReference type="Proteomes" id="UP000734823">
    <property type="component" value="Unassembled WGS sequence"/>
</dbReference>
<dbReference type="SUPFAM" id="SSF51430">
    <property type="entry name" value="NAD(P)-linked oxidoreductase"/>
    <property type="match status" value="1"/>
</dbReference>
<proteinExistence type="predicted"/>
<protein>
    <submittedName>
        <fullName evidence="2">Aldo/keto reductase</fullName>
    </submittedName>
</protein>
<dbReference type="PANTHER" id="PTHR42686:SF1">
    <property type="entry name" value="GH17980P-RELATED"/>
    <property type="match status" value="1"/>
</dbReference>
<dbReference type="InterPro" id="IPR036812">
    <property type="entry name" value="NAD(P)_OxRdtase_dom_sf"/>
</dbReference>
<dbReference type="PANTHER" id="PTHR42686">
    <property type="entry name" value="GH17980P-RELATED"/>
    <property type="match status" value="1"/>
</dbReference>
<sequence length="311" mass="32969">MKSVRLGGSKVEVTGLGFGGAGIGNLFTAVSDADARGAVDAAWAAGVRYFDTAPHYGLGLSERRLGAALADRPRSEYVVSTKVGRILEPAAGGRDDEGFDVPADFRRRWDFSADGVRRSIEDSLERLGLVRIDLVLLHDPDNHWAEAVGSAYPALHDLRSQGVVGAIGVGMNQWELPARFVAETDIDVVMLAGRYTLLDRSAAPELLPLCLRRGVSVIAAGVFNSGVLATDSPGSTYDYAPVPEPVRARAARMAEICHAHGVTLPQAAIAFAARHPAVASVLVGAQSADQFARNASLYATSVPVELWDDLP</sequence>
<accession>A0ABR7KZ64</accession>
<dbReference type="Gene3D" id="3.20.20.100">
    <property type="entry name" value="NADP-dependent oxidoreductase domain"/>
    <property type="match status" value="1"/>
</dbReference>
<feature type="domain" description="NADP-dependent oxidoreductase" evidence="1">
    <location>
        <begin position="16"/>
        <end position="300"/>
    </location>
</feature>
<comment type="caution">
    <text evidence="2">The sequence shown here is derived from an EMBL/GenBank/DDBJ whole genome shotgun (WGS) entry which is preliminary data.</text>
</comment>
<reference evidence="2 3" key="1">
    <citation type="submission" date="2020-06" db="EMBL/GenBank/DDBJ databases">
        <title>Actinokineospora xiongansis sp. nov., isolated from soil of Baiyangdian.</title>
        <authorList>
            <person name="Zhang X."/>
        </authorList>
    </citation>
    <scope>NUCLEOTIDE SEQUENCE [LARGE SCALE GENOMIC DNA]</scope>
    <source>
        <strain evidence="2 3">HBU206404</strain>
    </source>
</reference>
<dbReference type="InterPro" id="IPR020471">
    <property type="entry name" value="AKR"/>
</dbReference>
<name>A0ABR7KZ64_9PSEU</name>
<gene>
    <name evidence="2" type="ORF">GPZ80_00555</name>
</gene>
<keyword evidence="3" id="KW-1185">Reference proteome</keyword>
<evidence type="ECO:0000313" key="2">
    <source>
        <dbReference type="EMBL" id="MBC6445665.1"/>
    </source>
</evidence>